<comment type="caution">
    <text evidence="2">The sequence shown here is derived from an EMBL/GenBank/DDBJ whole genome shotgun (WGS) entry which is preliminary data.</text>
</comment>
<organism evidence="2 3">
    <name type="scientific">Eumeta variegata</name>
    <name type="common">Bagworm moth</name>
    <name type="synonym">Eumeta japonica</name>
    <dbReference type="NCBI Taxonomy" id="151549"/>
    <lineage>
        <taxon>Eukaryota</taxon>
        <taxon>Metazoa</taxon>
        <taxon>Ecdysozoa</taxon>
        <taxon>Arthropoda</taxon>
        <taxon>Hexapoda</taxon>
        <taxon>Insecta</taxon>
        <taxon>Pterygota</taxon>
        <taxon>Neoptera</taxon>
        <taxon>Endopterygota</taxon>
        <taxon>Lepidoptera</taxon>
        <taxon>Glossata</taxon>
        <taxon>Ditrysia</taxon>
        <taxon>Tineoidea</taxon>
        <taxon>Psychidae</taxon>
        <taxon>Oiketicinae</taxon>
        <taxon>Eumeta</taxon>
    </lineage>
</organism>
<feature type="compositionally biased region" description="Polar residues" evidence="1">
    <location>
        <begin position="76"/>
        <end position="101"/>
    </location>
</feature>
<evidence type="ECO:0000256" key="1">
    <source>
        <dbReference type="SAM" id="MobiDB-lite"/>
    </source>
</evidence>
<accession>A0A4C1YQV2</accession>
<dbReference type="Proteomes" id="UP000299102">
    <property type="component" value="Unassembled WGS sequence"/>
</dbReference>
<dbReference type="EMBL" id="BGZK01001325">
    <property type="protein sequence ID" value="GBP77292.1"/>
    <property type="molecule type" value="Genomic_DNA"/>
</dbReference>
<feature type="region of interest" description="Disordered" evidence="1">
    <location>
        <begin position="73"/>
        <end position="124"/>
    </location>
</feature>
<dbReference type="PANTHER" id="PTHR47272:SF2">
    <property type="entry name" value="PIGGYBAC TRANSPOSABLE ELEMENT-DERIVED PROTEIN 3-LIKE"/>
    <property type="match status" value="1"/>
</dbReference>
<dbReference type="STRING" id="151549.A0A4C1YQV2"/>
<proteinExistence type="predicted"/>
<sequence>MGGIDLLDRIIGKYPMRERSGKWTIRTIFHFFDFAAEAGWVQYRNDAAKSGLQRKDIDQYLDFKLDLAKQLKYSGPGQSQPRISSPQLARVSRNNPQQSPRCSCIPDSPTPIMNKRPSTSTRKRRLVDPVPHIAKRKKEAKHLPTCLC</sequence>
<protein>
    <submittedName>
        <fullName evidence="2">Uncharacterized protein</fullName>
    </submittedName>
</protein>
<name>A0A4C1YQV2_EUMVA</name>
<dbReference type="AlphaFoldDB" id="A0A4C1YQV2"/>
<evidence type="ECO:0000313" key="3">
    <source>
        <dbReference type="Proteomes" id="UP000299102"/>
    </source>
</evidence>
<gene>
    <name evidence="2" type="ORF">EVAR_31724_1</name>
</gene>
<keyword evidence="3" id="KW-1185">Reference proteome</keyword>
<dbReference type="PANTHER" id="PTHR47272">
    <property type="entry name" value="DDE_TNP_1_7 DOMAIN-CONTAINING PROTEIN"/>
    <property type="match status" value="1"/>
</dbReference>
<evidence type="ECO:0000313" key="2">
    <source>
        <dbReference type="EMBL" id="GBP77292.1"/>
    </source>
</evidence>
<dbReference type="OrthoDB" id="7421003at2759"/>
<reference evidence="2 3" key="1">
    <citation type="journal article" date="2019" name="Commun. Biol.">
        <title>The bagworm genome reveals a unique fibroin gene that provides high tensile strength.</title>
        <authorList>
            <person name="Kono N."/>
            <person name="Nakamura H."/>
            <person name="Ohtoshi R."/>
            <person name="Tomita M."/>
            <person name="Numata K."/>
            <person name="Arakawa K."/>
        </authorList>
    </citation>
    <scope>NUCLEOTIDE SEQUENCE [LARGE SCALE GENOMIC DNA]</scope>
</reference>